<feature type="transmembrane region" description="Helical" evidence="1">
    <location>
        <begin position="243"/>
        <end position="267"/>
    </location>
</feature>
<feature type="transmembrane region" description="Helical" evidence="1">
    <location>
        <begin position="12"/>
        <end position="35"/>
    </location>
</feature>
<feature type="transmembrane region" description="Helical" evidence="1">
    <location>
        <begin position="279"/>
        <end position="302"/>
    </location>
</feature>
<dbReference type="Proteomes" id="UP001432011">
    <property type="component" value="Chromosome"/>
</dbReference>
<feature type="transmembrane region" description="Helical" evidence="1">
    <location>
        <begin position="153"/>
        <end position="171"/>
    </location>
</feature>
<proteinExistence type="predicted"/>
<evidence type="ECO:0000313" key="3">
    <source>
        <dbReference type="Proteomes" id="UP001432011"/>
    </source>
</evidence>
<keyword evidence="3" id="KW-1185">Reference proteome</keyword>
<dbReference type="EMBL" id="CP108085">
    <property type="protein sequence ID" value="WUP76008.1"/>
    <property type="molecule type" value="Genomic_DNA"/>
</dbReference>
<name>A0ABZ1SUF8_9ACTN</name>
<reference evidence="2" key="1">
    <citation type="submission" date="2022-10" db="EMBL/GenBank/DDBJ databases">
        <title>The complete genomes of actinobacterial strains from the NBC collection.</title>
        <authorList>
            <person name="Joergensen T.S."/>
            <person name="Alvarez Arevalo M."/>
            <person name="Sterndorff E.B."/>
            <person name="Faurdal D."/>
            <person name="Vuksanovic O."/>
            <person name="Mourched A.-S."/>
            <person name="Charusanti P."/>
            <person name="Shaw S."/>
            <person name="Blin K."/>
            <person name="Weber T."/>
        </authorList>
    </citation>
    <scope>NUCLEOTIDE SEQUENCE</scope>
    <source>
        <strain evidence="2">NBC_00254</strain>
    </source>
</reference>
<accession>A0ABZ1SUF8</accession>
<feature type="transmembrane region" description="Helical" evidence="1">
    <location>
        <begin position="209"/>
        <end position="231"/>
    </location>
</feature>
<keyword evidence="1" id="KW-1133">Transmembrane helix</keyword>
<organism evidence="2 3">
    <name type="scientific">Microbispora hainanensis</name>
    <dbReference type="NCBI Taxonomy" id="568844"/>
    <lineage>
        <taxon>Bacteria</taxon>
        <taxon>Bacillati</taxon>
        <taxon>Actinomycetota</taxon>
        <taxon>Actinomycetes</taxon>
        <taxon>Streptosporangiales</taxon>
        <taxon>Streptosporangiaceae</taxon>
        <taxon>Microbispora</taxon>
    </lineage>
</organism>
<evidence type="ECO:0000256" key="1">
    <source>
        <dbReference type="SAM" id="Phobius"/>
    </source>
</evidence>
<evidence type="ECO:0000313" key="2">
    <source>
        <dbReference type="EMBL" id="WUP76008.1"/>
    </source>
</evidence>
<dbReference type="RefSeq" id="WP_142645147.1">
    <property type="nucleotide sequence ID" value="NZ_CP108085.1"/>
</dbReference>
<sequence length="317" mass="32508">MRALLRSVLGLHRTLIVFCGAMAVLAVVSLVGLVVDDRTLLGVPVWMKPFKFAVSFGVYSLTLAWLLTLLKRAPVVARRLGDLIAGMSTVGVGLITLQAARGRQSHFNVSTPQDAAIFGLMGTLVTALWVVTIAVTGLVLLHRVGDRPTASALRLGLALCVAGMAEAYLMVGSTSNAGGVSGAHSVGVPDGGPGLPILGWSTTGGDLRVAHFAGLHALQALPLLLAALRALGTRVPVLADDGVRLGLVRVAATGFGGLLVLLTWQALRGEPLIYPGPSTVTAFAVLVAAVTSAAAAVVVAGARRVRTGPRPPVPARA</sequence>
<feature type="transmembrane region" description="Helical" evidence="1">
    <location>
        <begin position="115"/>
        <end position="141"/>
    </location>
</feature>
<feature type="transmembrane region" description="Helical" evidence="1">
    <location>
        <begin position="50"/>
        <end position="70"/>
    </location>
</feature>
<keyword evidence="1" id="KW-0472">Membrane</keyword>
<feature type="transmembrane region" description="Helical" evidence="1">
    <location>
        <begin position="82"/>
        <end position="100"/>
    </location>
</feature>
<gene>
    <name evidence="2" type="ORF">OG913_03005</name>
</gene>
<protein>
    <submittedName>
        <fullName evidence="2">Uncharacterized protein</fullName>
    </submittedName>
</protein>
<keyword evidence="1" id="KW-0812">Transmembrane</keyword>